<evidence type="ECO:0000256" key="1">
    <source>
        <dbReference type="ARBA" id="ARBA00005585"/>
    </source>
</evidence>
<keyword evidence="3" id="KW-0812">Transmembrane</keyword>
<feature type="transmembrane region" description="Helical" evidence="3">
    <location>
        <begin position="306"/>
        <end position="324"/>
    </location>
</feature>
<dbReference type="InterPro" id="IPR000731">
    <property type="entry name" value="SSD"/>
</dbReference>
<dbReference type="InterPro" id="IPR051697">
    <property type="entry name" value="Patched_domain-protein"/>
</dbReference>
<feature type="transmembrane region" description="Helical" evidence="3">
    <location>
        <begin position="412"/>
        <end position="434"/>
    </location>
</feature>
<dbReference type="PANTHER" id="PTHR10796">
    <property type="entry name" value="PATCHED-RELATED"/>
    <property type="match status" value="1"/>
</dbReference>
<evidence type="ECO:0000259" key="4">
    <source>
        <dbReference type="PROSITE" id="PS50156"/>
    </source>
</evidence>
<name>A0A7S0VPV1_9CRYP</name>
<feature type="transmembrane region" description="Helical" evidence="3">
    <location>
        <begin position="1012"/>
        <end position="1035"/>
    </location>
</feature>
<gene>
    <name evidence="5" type="ORF">HTEP1355_LOCUS8551</name>
</gene>
<dbReference type="Pfam" id="PF12349">
    <property type="entry name" value="Sterol-sensing"/>
    <property type="match status" value="1"/>
</dbReference>
<keyword evidence="3" id="KW-1133">Transmembrane helix</keyword>
<feature type="transmembrane region" description="Helical" evidence="3">
    <location>
        <begin position="369"/>
        <end position="391"/>
    </location>
</feature>
<accession>A0A7S0VPV1</accession>
<evidence type="ECO:0000256" key="2">
    <source>
        <dbReference type="SAM" id="MobiDB-lite"/>
    </source>
</evidence>
<keyword evidence="3" id="KW-0472">Membrane</keyword>
<proteinExistence type="inferred from homology"/>
<dbReference type="Gene3D" id="1.20.1640.10">
    <property type="entry name" value="Multidrug efflux transporter AcrB transmembrane domain"/>
    <property type="match status" value="2"/>
</dbReference>
<comment type="similarity">
    <text evidence="1">Belongs to the patched family.</text>
</comment>
<feature type="transmembrane region" description="Helical" evidence="3">
    <location>
        <begin position="336"/>
        <end position="357"/>
    </location>
</feature>
<feature type="transmembrane region" description="Helical" evidence="3">
    <location>
        <begin position="37"/>
        <end position="55"/>
    </location>
</feature>
<dbReference type="EMBL" id="HBFN01014829">
    <property type="protein sequence ID" value="CAD8794917.1"/>
    <property type="molecule type" value="Transcribed_RNA"/>
</dbReference>
<feature type="domain" description="SSD" evidence="4">
    <location>
        <begin position="305"/>
        <end position="462"/>
    </location>
</feature>
<feature type="transmembrane region" description="Helical" evidence="3">
    <location>
        <begin position="914"/>
        <end position="933"/>
    </location>
</feature>
<dbReference type="AlphaFoldDB" id="A0A7S0VPV1"/>
<feature type="transmembrane region" description="Helical" evidence="3">
    <location>
        <begin position="534"/>
        <end position="554"/>
    </location>
</feature>
<evidence type="ECO:0000313" key="5">
    <source>
        <dbReference type="EMBL" id="CAD8794917.1"/>
    </source>
</evidence>
<sequence>MPEARKRDPIARCGAVVEHKISAWLEQWGLFVARRTWPVFIGSILFALALIGGVSRLTTETETENLWTPRGAQVKTDKATYDANFGTGFRSEAIYFKPKDGSNILTRDHFLEILEFDTKYRRDMKIKVEGTEYDFASVCAKARPSDAFCLAGGSPLEFIYNIETHRFDSSFIPNDAALLSTINRASIDFTPDGSKETFSLDISNRHDLMSNLVRDGNNQITGASTLKMTWFASRVNDTVNDETCKGADSTGKEITRISCNPTTVWEDEFEMRVNEEFNKESKFVFAHVQTASSIGNELSKVIGGDVISLNVGLFLIVLYAILVLGKFHPVLSRSSLAFAGVASVGLAIGGTFGLGGWTQVPQTPVTSTLPFILLGIGVDDMFVLAGALGRAPRHLSPEERIGYMMKTAGTSILITTMTDMLAFALSTTTSFPALSYFCTWATFGILLDFIFQITFFVCACVWDEQRVAIPARDCYCCGFCCAKKGGCCDFCFVDEEVMEKKGCGVPCCCLTCQKDGGYLRGFLKDYYAPTLMKLPVKIFVIILFFGILGMGAYGSTQLTENFSLRFFVPSDSPLNTVFDIQDNEFRTGATSVSVLLDHSKEGGYLHQQNSRTDAPKIAAEMEKFAYFERGSLVDPLRNFTTYLFETADSFPMSPHHFWVPAYANMDWLARTATIGTVTVYPSTLASDTTLPPPASTVVQGGITSGEWERMRTATYMEGIPADGSFSRGAYIKDTKLFYDVLAHFMTTPQGAGMRSYFAPHEWYVGFTDWIESLPEEVYTKDGFTLDKRRELSRGMLNDVHNGTARPKHPNKFCEALKFFLNTNETLKAMVQPPLDESKADCYPASGDYKMSRIGVDMRCRIDDGPCPLSNSTAEVEIMQGSRNAVQGTSDSLNPRAYSFAWLFAEQYAVVRNEALSSIFQAIIAVGVVTIIFISHWWTGLIVVVNIAMVLFDIIGVMWLWDVSINSISIVYLVLAIGLAVDYSAHIAHAFMSATGTHDERAVKAITEMGADVAHGAMSTFLAVVVMSASKSYIFILFFRQFFAICLFGFSHGMIFLPVVLSLIGPGSSSDEEDSAKQPDAAPDAKPAIADAQMTAPTFAPGPVNTMGSIQGLQAEGVIGERGIGEPPNLSVATPITAVKADERPEYPV</sequence>
<feature type="transmembrane region" description="Helical" evidence="3">
    <location>
        <begin position="966"/>
        <end position="991"/>
    </location>
</feature>
<dbReference type="InterPro" id="IPR053958">
    <property type="entry name" value="HMGCR/SNAP/NPC1-like_SSD"/>
</dbReference>
<feature type="transmembrane region" description="Helical" evidence="3">
    <location>
        <begin position="440"/>
        <end position="462"/>
    </location>
</feature>
<dbReference type="PANTHER" id="PTHR10796:SF92">
    <property type="entry name" value="PATCHED-RELATED, ISOFORM A"/>
    <property type="match status" value="1"/>
</dbReference>
<feature type="domain" description="SSD" evidence="4">
    <location>
        <begin position="934"/>
        <end position="1062"/>
    </location>
</feature>
<feature type="transmembrane region" description="Helical" evidence="3">
    <location>
        <begin position="1041"/>
        <end position="1063"/>
    </location>
</feature>
<reference evidence="5" key="1">
    <citation type="submission" date="2021-01" db="EMBL/GenBank/DDBJ databases">
        <authorList>
            <person name="Corre E."/>
            <person name="Pelletier E."/>
            <person name="Niang G."/>
            <person name="Scheremetjew M."/>
            <person name="Finn R."/>
            <person name="Kale V."/>
            <person name="Holt S."/>
            <person name="Cochrane G."/>
            <person name="Meng A."/>
            <person name="Brown T."/>
            <person name="Cohen L."/>
        </authorList>
    </citation>
    <scope>NUCLEOTIDE SEQUENCE</scope>
    <source>
        <strain evidence="5">CCMP443</strain>
    </source>
</reference>
<organism evidence="5">
    <name type="scientific">Hemiselmis tepida</name>
    <dbReference type="NCBI Taxonomy" id="464990"/>
    <lineage>
        <taxon>Eukaryota</taxon>
        <taxon>Cryptophyceae</taxon>
        <taxon>Cryptomonadales</taxon>
        <taxon>Hemiselmidaceae</taxon>
        <taxon>Hemiselmis</taxon>
    </lineage>
</organism>
<evidence type="ECO:0000256" key="3">
    <source>
        <dbReference type="SAM" id="Phobius"/>
    </source>
</evidence>
<protein>
    <recommendedName>
        <fullName evidence="4">SSD domain-containing protein</fullName>
    </recommendedName>
</protein>
<dbReference type="SUPFAM" id="SSF82866">
    <property type="entry name" value="Multidrug efflux transporter AcrB transmembrane domain"/>
    <property type="match status" value="2"/>
</dbReference>
<feature type="region of interest" description="Disordered" evidence="2">
    <location>
        <begin position="1117"/>
        <end position="1148"/>
    </location>
</feature>
<dbReference type="GO" id="GO:0016020">
    <property type="term" value="C:membrane"/>
    <property type="evidence" value="ECO:0007669"/>
    <property type="project" value="TreeGrafter"/>
</dbReference>
<feature type="compositionally biased region" description="Basic and acidic residues" evidence="2">
    <location>
        <begin position="1139"/>
        <end position="1148"/>
    </location>
</feature>
<dbReference type="PROSITE" id="PS50156">
    <property type="entry name" value="SSD"/>
    <property type="match status" value="2"/>
</dbReference>